<dbReference type="InterPro" id="IPR050268">
    <property type="entry name" value="NADH-dep_flavin_reductase"/>
</dbReference>
<dbReference type="PANTHER" id="PTHR30466:SF11">
    <property type="entry name" value="FLAVIN-DEPENDENT MONOOXYGENASE, REDUCTASE SUBUNIT HSAB"/>
    <property type="match status" value="1"/>
</dbReference>
<dbReference type="InterPro" id="IPR012349">
    <property type="entry name" value="Split_barrel_FMN-bd"/>
</dbReference>
<dbReference type="Gene3D" id="2.30.110.10">
    <property type="entry name" value="Electron Transport, Fmn-binding Protein, Chain A"/>
    <property type="match status" value="1"/>
</dbReference>
<reference evidence="4" key="1">
    <citation type="journal article" date="2021" name="Nat. Microbiol.">
        <title>Cocultivation of an ultrasmall environmental parasitic bacterium with lytic ability against bacteria associated with wastewater foams.</title>
        <authorList>
            <person name="Batinovic S."/>
            <person name="Rose J.J.A."/>
            <person name="Ratcliffe J."/>
            <person name="Seviour R.J."/>
            <person name="Petrovski S."/>
        </authorList>
    </citation>
    <scope>NUCLEOTIDE SEQUENCE</scope>
    <source>
        <strain evidence="4">CON9</strain>
    </source>
</reference>
<sequence length="169" mass="18206">MSESTVAPEFEGRYLRDVFGHFPTSVVAVTTIDDQDIPVGMVVGSFTSVSLEPPLVSFLVDKGSSTLPKILETGRFCANALAGDQESVCRQMSKKGVDRFAGLDWQRSVTGNPILDGVVAWVDCVIDKTVELGDHHLVVGAVHELTVASPKSPLLFFRGAFGEHTSVTR</sequence>
<keyword evidence="5" id="KW-1185">Reference proteome</keyword>
<dbReference type="PANTHER" id="PTHR30466">
    <property type="entry name" value="FLAVIN REDUCTASE"/>
    <property type="match status" value="1"/>
</dbReference>
<dbReference type="InterPro" id="IPR002563">
    <property type="entry name" value="Flavin_Rdtase-like_dom"/>
</dbReference>
<evidence type="ECO:0000256" key="1">
    <source>
        <dbReference type="ARBA" id="ARBA00008898"/>
    </source>
</evidence>
<dbReference type="EMBL" id="CP045809">
    <property type="protein sequence ID" value="QHN34218.1"/>
    <property type="molecule type" value="Genomic_DNA"/>
</dbReference>
<feature type="domain" description="Flavin reductase like" evidence="3">
    <location>
        <begin position="19"/>
        <end position="163"/>
    </location>
</feature>
<keyword evidence="2" id="KW-0560">Oxidoreductase</keyword>
<dbReference type="Pfam" id="PF01613">
    <property type="entry name" value="Flavin_Reduct"/>
    <property type="match status" value="1"/>
</dbReference>
<evidence type="ECO:0000313" key="5">
    <source>
        <dbReference type="Proteomes" id="UP001059836"/>
    </source>
</evidence>
<dbReference type="RefSeq" id="WP_213247076.1">
    <property type="nucleotide sequence ID" value="NZ_CP045806.1"/>
</dbReference>
<dbReference type="Proteomes" id="UP001059836">
    <property type="component" value="Chromosome"/>
</dbReference>
<evidence type="ECO:0000256" key="2">
    <source>
        <dbReference type="ARBA" id="ARBA00023002"/>
    </source>
</evidence>
<gene>
    <name evidence="4" type="ORF">GII31_04190</name>
</gene>
<evidence type="ECO:0000259" key="3">
    <source>
        <dbReference type="SMART" id="SM00903"/>
    </source>
</evidence>
<proteinExistence type="inferred from homology"/>
<comment type="similarity">
    <text evidence="1">Belongs to the non-flavoprotein flavin reductase family.</text>
</comment>
<dbReference type="SUPFAM" id="SSF50475">
    <property type="entry name" value="FMN-binding split barrel"/>
    <property type="match status" value="1"/>
</dbReference>
<dbReference type="SMART" id="SM00903">
    <property type="entry name" value="Flavin_Reduct"/>
    <property type="match status" value="1"/>
</dbReference>
<protein>
    <submittedName>
        <fullName evidence="4">Flavin reductase</fullName>
    </submittedName>
</protein>
<accession>A0ABX6IEC7</accession>
<organism evidence="4 5">
    <name type="scientific">Gordonia pseudamarae</name>
    <dbReference type="NCBI Taxonomy" id="2831662"/>
    <lineage>
        <taxon>Bacteria</taxon>
        <taxon>Bacillati</taxon>
        <taxon>Actinomycetota</taxon>
        <taxon>Actinomycetes</taxon>
        <taxon>Mycobacteriales</taxon>
        <taxon>Gordoniaceae</taxon>
        <taxon>Gordonia</taxon>
    </lineage>
</organism>
<name>A0ABX6IEC7_9ACTN</name>
<evidence type="ECO:0000313" key="4">
    <source>
        <dbReference type="EMBL" id="QHN34218.1"/>
    </source>
</evidence>